<dbReference type="SMART" id="SM00506">
    <property type="entry name" value="A1pp"/>
    <property type="match status" value="1"/>
</dbReference>
<dbReference type="InterPro" id="IPR002589">
    <property type="entry name" value="Macro_dom"/>
</dbReference>
<dbReference type="InterPro" id="IPR043472">
    <property type="entry name" value="Macro_dom-like"/>
</dbReference>
<dbReference type="PANTHER" id="PTHR11106">
    <property type="entry name" value="GANGLIOSIDE INDUCED DIFFERENTIATION ASSOCIATED PROTEIN 2-RELATED"/>
    <property type="match status" value="1"/>
</dbReference>
<evidence type="ECO:0000313" key="2">
    <source>
        <dbReference type="EMBL" id="CAK9216020.1"/>
    </source>
</evidence>
<dbReference type="SUPFAM" id="SSF52949">
    <property type="entry name" value="Macro domain-like"/>
    <property type="match status" value="1"/>
</dbReference>
<evidence type="ECO:0000313" key="3">
    <source>
        <dbReference type="Proteomes" id="UP001497512"/>
    </source>
</evidence>
<name>A0ABP0UAV9_9BRYO</name>
<dbReference type="CDD" id="cd02908">
    <property type="entry name" value="Macro_OAADPr_deacetylase"/>
    <property type="match status" value="1"/>
</dbReference>
<feature type="domain" description="Macro" evidence="1">
    <location>
        <begin position="8"/>
        <end position="193"/>
    </location>
</feature>
<dbReference type="Gene3D" id="3.40.220.10">
    <property type="entry name" value="Leucine Aminopeptidase, subunit E, domain 1"/>
    <property type="match status" value="1"/>
</dbReference>
<dbReference type="PROSITE" id="PS51154">
    <property type="entry name" value="MACRO"/>
    <property type="match status" value="1"/>
</dbReference>
<reference evidence="2" key="1">
    <citation type="submission" date="2024-02" db="EMBL/GenBank/DDBJ databases">
        <authorList>
            <consortium name="ELIXIR-Norway"/>
            <consortium name="Elixir Norway"/>
        </authorList>
    </citation>
    <scope>NUCLEOTIDE SEQUENCE</scope>
</reference>
<keyword evidence="3" id="KW-1185">Reference proteome</keyword>
<gene>
    <name evidence="2" type="ORF">CSSPTR1EN2_LOCUS13169</name>
</gene>
<dbReference type="PANTHER" id="PTHR11106:SF27">
    <property type="entry name" value="MACRO DOMAIN-CONTAINING PROTEIN"/>
    <property type="match status" value="1"/>
</dbReference>
<dbReference type="Pfam" id="PF01661">
    <property type="entry name" value="Macro"/>
    <property type="match status" value="1"/>
</dbReference>
<dbReference type="Proteomes" id="UP001497512">
    <property type="component" value="Chromosome 2"/>
</dbReference>
<protein>
    <recommendedName>
        <fullName evidence="1">Macro domain-containing protein</fullName>
    </recommendedName>
</protein>
<dbReference type="EMBL" id="OZ019894">
    <property type="protein sequence ID" value="CAK9216020.1"/>
    <property type="molecule type" value="Genomic_DNA"/>
</dbReference>
<organism evidence="2 3">
    <name type="scientific">Sphagnum troendelagicum</name>
    <dbReference type="NCBI Taxonomy" id="128251"/>
    <lineage>
        <taxon>Eukaryota</taxon>
        <taxon>Viridiplantae</taxon>
        <taxon>Streptophyta</taxon>
        <taxon>Embryophyta</taxon>
        <taxon>Bryophyta</taxon>
        <taxon>Sphagnophytina</taxon>
        <taxon>Sphagnopsida</taxon>
        <taxon>Sphagnales</taxon>
        <taxon>Sphagnaceae</taxon>
        <taxon>Sphagnum</taxon>
    </lineage>
</organism>
<proteinExistence type="predicted"/>
<sequence>MERKKRKREGEWFRLTDSCSLVLHQGDITKWSVDGETDAIVNAANEAMLGGGGVDGAIHRAAGSKLLAACYAEPEVTRGVRCPTGSAVITRGFDLPASKVVHTVGPIYESDEISAELLAKAYRSSMDVATKAGVKYIAFPAISCGVYGYPYKEAAKIAIATVQETSAGLLEVHFVLFLERLWKVWLAEAERRLER</sequence>
<evidence type="ECO:0000259" key="1">
    <source>
        <dbReference type="PROSITE" id="PS51154"/>
    </source>
</evidence>
<accession>A0ABP0UAV9</accession>